<dbReference type="GO" id="GO:0046657">
    <property type="term" value="P:folic acid catabolic process"/>
    <property type="evidence" value="ECO:0007669"/>
    <property type="project" value="TreeGrafter"/>
</dbReference>
<dbReference type="SUPFAM" id="SSF53187">
    <property type="entry name" value="Zn-dependent exopeptidases"/>
    <property type="match status" value="1"/>
</dbReference>
<feature type="chain" id="PRO_5002176516" description="Peptidase M20 dimerisation domain-containing protein" evidence="1">
    <location>
        <begin position="19"/>
        <end position="507"/>
    </location>
</feature>
<proteinExistence type="predicted"/>
<dbReference type="Proteomes" id="UP000054321">
    <property type="component" value="Unassembled WGS sequence"/>
</dbReference>
<evidence type="ECO:0000256" key="1">
    <source>
        <dbReference type="SAM" id="SignalP"/>
    </source>
</evidence>
<dbReference type="HOGENOM" id="CLU_538823_0_0_1"/>
<evidence type="ECO:0000313" key="2">
    <source>
        <dbReference type="EMBL" id="KIN08819.1"/>
    </source>
</evidence>
<name>A0A0C3DBU9_OIDMZ</name>
<keyword evidence="1" id="KW-0732">Signal</keyword>
<dbReference type="PANTHER" id="PTHR30575:SF0">
    <property type="entry name" value="XAA-ARG DIPEPTIDASE"/>
    <property type="match status" value="1"/>
</dbReference>
<dbReference type="EMBL" id="KN832870">
    <property type="protein sequence ID" value="KIN08819.1"/>
    <property type="molecule type" value="Genomic_DNA"/>
</dbReference>
<dbReference type="PANTHER" id="PTHR30575">
    <property type="entry name" value="PEPTIDASE M20"/>
    <property type="match status" value="1"/>
</dbReference>
<reference evidence="3" key="2">
    <citation type="submission" date="2015-01" db="EMBL/GenBank/DDBJ databases">
        <title>Evolutionary Origins and Diversification of the Mycorrhizal Mutualists.</title>
        <authorList>
            <consortium name="DOE Joint Genome Institute"/>
            <consortium name="Mycorrhizal Genomics Consortium"/>
            <person name="Kohler A."/>
            <person name="Kuo A."/>
            <person name="Nagy L.G."/>
            <person name="Floudas D."/>
            <person name="Copeland A."/>
            <person name="Barry K.W."/>
            <person name="Cichocki N."/>
            <person name="Veneault-Fourrey C."/>
            <person name="LaButti K."/>
            <person name="Lindquist E.A."/>
            <person name="Lipzen A."/>
            <person name="Lundell T."/>
            <person name="Morin E."/>
            <person name="Murat C."/>
            <person name="Riley R."/>
            <person name="Ohm R."/>
            <person name="Sun H."/>
            <person name="Tunlid A."/>
            <person name="Henrissat B."/>
            <person name="Grigoriev I.V."/>
            <person name="Hibbett D.S."/>
            <person name="Martin F."/>
        </authorList>
    </citation>
    <scope>NUCLEOTIDE SEQUENCE [LARGE SCALE GENOMIC DNA]</scope>
    <source>
        <strain evidence="3">Zn</strain>
    </source>
</reference>
<dbReference type="InterPro" id="IPR052030">
    <property type="entry name" value="Peptidase_M20/M20A_hydrolases"/>
</dbReference>
<sequence>MIRQLLAFSLTAPFLCNAAVSDLSALLKEISAEIFPDLEALSRDVYNHPEISTEEFRTHDVVVDFFATTHPGLFKVTPHAFGQPTAWRLDFENRPSGFEGDLLQFGYMAEYDALIGEGHACGHNHILLNGLASASMVRQAIVDLDLPVHLVVQGTPDEENTAGKNRLQEAGAFDGVDVWFAAHPAPFNSVQPMQARINGRIRLNGATHSEAVYKAYQELLIIIDLGTAGLPGTQSTDNPVEDVGLFSENIVQTEIDLGMTNVSLATVQQTVASIKAADAGYSAVNYTVRTVPGGVAVNYTGPGGHASESTKGPLTLSIETFRSLTALSNDIAFFLPGNNTDTELDITVSCRTRYTLDISTVQNFVASAVQELATSITWDLAYPALEVTPYIPDLFINLMATPDFNETWGLSTIAPAASDASFVQIPVLDSESRDLISTSKVVFFPNFNICAPDAAECPFPHEPAFRTAAGMDYAYSQTEKVARALAYIAVELLTDPDMMAQATAIIQ</sequence>
<dbReference type="GO" id="GO:0071713">
    <property type="term" value="F:para-aminobenzoyl-glutamate hydrolase activity"/>
    <property type="evidence" value="ECO:0007669"/>
    <property type="project" value="TreeGrafter"/>
</dbReference>
<organism evidence="2 3">
    <name type="scientific">Oidiodendron maius (strain Zn)</name>
    <dbReference type="NCBI Taxonomy" id="913774"/>
    <lineage>
        <taxon>Eukaryota</taxon>
        <taxon>Fungi</taxon>
        <taxon>Dikarya</taxon>
        <taxon>Ascomycota</taxon>
        <taxon>Pezizomycotina</taxon>
        <taxon>Leotiomycetes</taxon>
        <taxon>Leotiomycetes incertae sedis</taxon>
        <taxon>Myxotrichaceae</taxon>
        <taxon>Oidiodendron</taxon>
    </lineage>
</organism>
<accession>A0A0C3DBU9</accession>
<gene>
    <name evidence="2" type="ORF">OIDMADRAFT_107930</name>
</gene>
<dbReference type="GO" id="GO:0016805">
    <property type="term" value="F:dipeptidase activity"/>
    <property type="evidence" value="ECO:0007669"/>
    <property type="project" value="TreeGrafter"/>
</dbReference>
<protein>
    <recommendedName>
        <fullName evidence="4">Peptidase M20 dimerisation domain-containing protein</fullName>
    </recommendedName>
</protein>
<feature type="signal peptide" evidence="1">
    <location>
        <begin position="1"/>
        <end position="18"/>
    </location>
</feature>
<dbReference type="GO" id="GO:0005737">
    <property type="term" value="C:cytoplasm"/>
    <property type="evidence" value="ECO:0007669"/>
    <property type="project" value="TreeGrafter"/>
</dbReference>
<evidence type="ECO:0008006" key="4">
    <source>
        <dbReference type="Google" id="ProtNLM"/>
    </source>
</evidence>
<dbReference type="OrthoDB" id="6119954at2759"/>
<reference evidence="2 3" key="1">
    <citation type="submission" date="2014-04" db="EMBL/GenBank/DDBJ databases">
        <authorList>
            <consortium name="DOE Joint Genome Institute"/>
            <person name="Kuo A."/>
            <person name="Martino E."/>
            <person name="Perotto S."/>
            <person name="Kohler A."/>
            <person name="Nagy L.G."/>
            <person name="Floudas D."/>
            <person name="Copeland A."/>
            <person name="Barry K.W."/>
            <person name="Cichocki N."/>
            <person name="Veneault-Fourrey C."/>
            <person name="LaButti K."/>
            <person name="Lindquist E.A."/>
            <person name="Lipzen A."/>
            <person name="Lundell T."/>
            <person name="Morin E."/>
            <person name="Murat C."/>
            <person name="Sun H."/>
            <person name="Tunlid A."/>
            <person name="Henrissat B."/>
            <person name="Grigoriev I.V."/>
            <person name="Hibbett D.S."/>
            <person name="Martin F."/>
            <person name="Nordberg H.P."/>
            <person name="Cantor M.N."/>
            <person name="Hua S.X."/>
        </authorList>
    </citation>
    <scope>NUCLEOTIDE SEQUENCE [LARGE SCALE GENOMIC DNA]</scope>
    <source>
        <strain evidence="2 3">Zn</strain>
    </source>
</reference>
<keyword evidence="3" id="KW-1185">Reference proteome</keyword>
<dbReference type="InParanoid" id="A0A0C3DBU9"/>
<dbReference type="Gene3D" id="3.40.630.10">
    <property type="entry name" value="Zn peptidases"/>
    <property type="match status" value="2"/>
</dbReference>
<dbReference type="AlphaFoldDB" id="A0A0C3DBU9"/>
<evidence type="ECO:0000313" key="3">
    <source>
        <dbReference type="Proteomes" id="UP000054321"/>
    </source>
</evidence>